<dbReference type="Proteomes" id="UP000006683">
    <property type="component" value="Chromosome"/>
</dbReference>
<dbReference type="eggNOG" id="COG2114">
    <property type="taxonomic scope" value="Bacteria"/>
</dbReference>
<name>E1SUD7_FERBD</name>
<dbReference type="EMBL" id="CP002209">
    <property type="protein sequence ID" value="ADN76270.1"/>
    <property type="molecule type" value="Genomic_DNA"/>
</dbReference>
<dbReference type="HOGENOM" id="CLU_085936_0_0_6"/>
<protein>
    <submittedName>
        <fullName evidence="1">Uncharacterized protein</fullName>
    </submittedName>
</protein>
<accession>E1SUD7</accession>
<proteinExistence type="predicted"/>
<dbReference type="AlphaFoldDB" id="E1SUD7"/>
<dbReference type="GeneID" id="67182276"/>
<evidence type="ECO:0000313" key="2">
    <source>
        <dbReference type="Proteomes" id="UP000006683"/>
    </source>
</evidence>
<reference evidence="1 2" key="1">
    <citation type="journal article" date="2010" name="Stand. Genomic Sci.">
        <title>Complete genome sequence of Ferrimonas balearica type strain (PAT).</title>
        <authorList>
            <person name="Nolan M."/>
            <person name="Sikorski J."/>
            <person name="Davenport K."/>
            <person name="Lucas S."/>
            <person name="Glavina Del Rio T."/>
            <person name="Tice H."/>
            <person name="Cheng J."/>
            <person name="Goodwin L."/>
            <person name="Pitluck S."/>
            <person name="Liolios K."/>
            <person name="Ivanova N."/>
            <person name="Mavromatis K."/>
            <person name="Ovchinnikova G."/>
            <person name="Pati A."/>
            <person name="Chen A."/>
            <person name="Palaniappan K."/>
            <person name="Land M."/>
            <person name="Hauser L."/>
            <person name="Chang Y."/>
            <person name="Jeffries C."/>
            <person name="Tapia R."/>
            <person name="Brettin T."/>
            <person name="Detter J."/>
            <person name="Han C."/>
            <person name="Yasawong M."/>
            <person name="Rohde M."/>
            <person name="Tindall B."/>
            <person name="Goker M."/>
            <person name="Woyke T."/>
            <person name="Bristow J."/>
            <person name="Eisen J."/>
            <person name="Markowitz V."/>
            <person name="Hugenholtz P."/>
            <person name="Kyrpides N."/>
            <person name="Klenk H."/>
            <person name="Lapidus A."/>
        </authorList>
    </citation>
    <scope>NUCLEOTIDE SEQUENCE [LARGE SCALE GENOMIC DNA]</scope>
    <source>
        <strain evidence="2">DSM 9799 / CCM 4581 / KCTC 23876 / PAT</strain>
    </source>
</reference>
<dbReference type="RefSeq" id="WP_013345576.1">
    <property type="nucleotide sequence ID" value="NC_014541.1"/>
</dbReference>
<keyword evidence="2" id="KW-1185">Reference proteome</keyword>
<sequence length="223" mass="24673">MTLSGVITGDIIRSQTLDKESQAAALAALEHTLNWCQKHYGVRGELYRGDAFQVLVDQPQYSLLVALLLRLALRTLRSGSDPIDARIAIAIAPAEQEPERVATGRGEAFVLSGRQLESMSEQRLAFSSPSPALQLFLPVLFRYLDTHISGLNHNAATALQLKLLNPELTHDALAERMGVGRTSYTRFINRAGIDTLLDTLAMFEKAAACDSFWDGREMNFKRD</sequence>
<dbReference type="OrthoDB" id="7064118at2"/>
<gene>
    <name evidence="1" type="ordered locus">Fbal_2067</name>
</gene>
<evidence type="ECO:0000313" key="1">
    <source>
        <dbReference type="EMBL" id="ADN76270.1"/>
    </source>
</evidence>
<organism evidence="1 2">
    <name type="scientific">Ferrimonas balearica (strain DSM 9799 / CCM 4581 / KCTC 23876 / PAT)</name>
    <dbReference type="NCBI Taxonomy" id="550540"/>
    <lineage>
        <taxon>Bacteria</taxon>
        <taxon>Pseudomonadati</taxon>
        <taxon>Pseudomonadota</taxon>
        <taxon>Gammaproteobacteria</taxon>
        <taxon>Alteromonadales</taxon>
        <taxon>Ferrimonadaceae</taxon>
        <taxon>Ferrimonas</taxon>
    </lineage>
</organism>
<dbReference type="KEGG" id="fbl:Fbal_2067"/>
<dbReference type="STRING" id="550540.Fbal_2067"/>